<dbReference type="InterPro" id="IPR021489">
    <property type="entry name" value="DUF3143"/>
</dbReference>
<feature type="region of interest" description="Disordered" evidence="1">
    <location>
        <begin position="369"/>
        <end position="391"/>
    </location>
</feature>
<organism evidence="2 3">
    <name type="scientific">Phaseolus angularis</name>
    <name type="common">Azuki bean</name>
    <name type="synonym">Vigna angularis</name>
    <dbReference type="NCBI Taxonomy" id="3914"/>
    <lineage>
        <taxon>Eukaryota</taxon>
        <taxon>Viridiplantae</taxon>
        <taxon>Streptophyta</taxon>
        <taxon>Embryophyta</taxon>
        <taxon>Tracheophyta</taxon>
        <taxon>Spermatophyta</taxon>
        <taxon>Magnoliopsida</taxon>
        <taxon>eudicotyledons</taxon>
        <taxon>Gunneridae</taxon>
        <taxon>Pentapetalae</taxon>
        <taxon>rosids</taxon>
        <taxon>fabids</taxon>
        <taxon>Fabales</taxon>
        <taxon>Fabaceae</taxon>
        <taxon>Papilionoideae</taxon>
        <taxon>50 kb inversion clade</taxon>
        <taxon>NPAAA clade</taxon>
        <taxon>indigoferoid/millettioid clade</taxon>
        <taxon>Phaseoleae</taxon>
        <taxon>Vigna</taxon>
    </lineage>
</organism>
<evidence type="ECO:0000313" key="2">
    <source>
        <dbReference type="EMBL" id="KAG2384673.1"/>
    </source>
</evidence>
<dbReference type="Pfam" id="PF11341">
    <property type="entry name" value="DUF3143"/>
    <property type="match status" value="2"/>
</dbReference>
<dbReference type="PANTHER" id="PTHR35765">
    <property type="entry name" value="OS05G0569200 PROTEIN"/>
    <property type="match status" value="1"/>
</dbReference>
<reference evidence="2 3" key="1">
    <citation type="submission" date="2020-05" db="EMBL/GenBank/DDBJ databases">
        <title>Vigna angularis (adzuki bean) Var. LongXiaoDou No. 4 denovo assembly.</title>
        <authorList>
            <person name="Xiang H."/>
        </authorList>
    </citation>
    <scope>NUCLEOTIDE SEQUENCE [LARGE SCALE GENOMIC DNA]</scope>
    <source>
        <tissue evidence="2">Leaf</tissue>
    </source>
</reference>
<feature type="region of interest" description="Disordered" evidence="1">
    <location>
        <begin position="308"/>
        <end position="349"/>
    </location>
</feature>
<accession>A0A8T0JZG1</accession>
<dbReference type="AlphaFoldDB" id="A0A8T0JZG1"/>
<evidence type="ECO:0000313" key="3">
    <source>
        <dbReference type="Proteomes" id="UP000743370"/>
    </source>
</evidence>
<proteinExistence type="predicted"/>
<feature type="compositionally biased region" description="Low complexity" evidence="1">
    <location>
        <begin position="308"/>
        <end position="328"/>
    </location>
</feature>
<sequence length="421" mass="46926">MSMSMSISTLSSSTFPNSNLFLTLSSQKFPLFPKPLLLLLPFPHPLSLRTPTFLSPLLCKSPEAEAEAPPPEDHWLQKLPEKSKPLYSHSLPCIEAWLRSLGFCQSKEDRALWLVHKPDWHAHLSLDVTDLYIRRENDSVHFGEERGATMLVVDIWFVCWGQRRSGARIELPLIHAWYLKSGPGNLEKDVERRFSYALSREDIENAVLLVDEVCNVLQLGMEDTKPQHHSLGDGIIVGGGCVATICGGAQDDLPLTLAAPPSTSSRRLPRHVRPRRKFTIIDAYRDKWYSLGRTNLKVTHWKRLPMSSLPSAPTLTPLPKPSSSAATKWKNSANTTAPKSNVSAPSLSLASSITPSPLHPPPGFTLNPWIPWKKAPTNPTPTPPSENKGKNAYALSVLRRVEMKIDGRDISESREIDIAEQ</sequence>
<protein>
    <submittedName>
        <fullName evidence="2">Uncharacterized protein</fullName>
    </submittedName>
</protein>
<gene>
    <name evidence="2" type="ORF">HKW66_Vig0117650</name>
</gene>
<dbReference type="EMBL" id="JABFOF010000008">
    <property type="protein sequence ID" value="KAG2384673.1"/>
    <property type="molecule type" value="Genomic_DNA"/>
</dbReference>
<feature type="compositionally biased region" description="Polar residues" evidence="1">
    <location>
        <begin position="329"/>
        <end position="349"/>
    </location>
</feature>
<dbReference type="Proteomes" id="UP000743370">
    <property type="component" value="Unassembled WGS sequence"/>
</dbReference>
<comment type="caution">
    <text evidence="2">The sequence shown here is derived from an EMBL/GenBank/DDBJ whole genome shotgun (WGS) entry which is preliminary data.</text>
</comment>
<evidence type="ECO:0000256" key="1">
    <source>
        <dbReference type="SAM" id="MobiDB-lite"/>
    </source>
</evidence>
<name>A0A8T0JZG1_PHAAN</name>
<dbReference type="PANTHER" id="PTHR35765:SF2">
    <property type="entry name" value="OS05G0569200 PROTEIN"/>
    <property type="match status" value="1"/>
</dbReference>